<evidence type="ECO:0000256" key="18">
    <source>
        <dbReference type="SAM" id="MobiDB-lite"/>
    </source>
</evidence>
<feature type="transmembrane region" description="Helical" evidence="19">
    <location>
        <begin position="109"/>
        <end position="131"/>
    </location>
</feature>
<dbReference type="PRINTS" id="PR00242">
    <property type="entry name" value="DOPAMINER"/>
</dbReference>
<feature type="transmembrane region" description="Helical" evidence="19">
    <location>
        <begin position="37"/>
        <end position="58"/>
    </location>
</feature>
<keyword evidence="7 19" id="KW-0472">Membrane</keyword>
<evidence type="ECO:0000256" key="13">
    <source>
        <dbReference type="ARBA" id="ARBA00023288"/>
    </source>
</evidence>
<feature type="transmembrane region" description="Helical" evidence="19">
    <location>
        <begin position="70"/>
        <end position="89"/>
    </location>
</feature>
<keyword evidence="8" id="KW-0564">Palmitate</keyword>
<dbReference type="SMART" id="SM01381">
    <property type="entry name" value="7TM_GPCR_Srsx"/>
    <property type="match status" value="1"/>
</dbReference>
<keyword evidence="5 19" id="KW-1133">Transmembrane helix</keyword>
<dbReference type="FunFam" id="1.20.1070.10:FF:000287">
    <property type="entry name" value="Dopamine receptor D3"/>
    <property type="match status" value="1"/>
</dbReference>
<dbReference type="AlphaFoldDB" id="A0A6P3VH58"/>
<evidence type="ECO:0000256" key="10">
    <source>
        <dbReference type="ARBA" id="ARBA00023170"/>
    </source>
</evidence>
<feature type="compositionally biased region" description="Acidic residues" evidence="18">
    <location>
        <begin position="323"/>
        <end position="334"/>
    </location>
</feature>
<dbReference type="InterPro" id="IPR000929">
    <property type="entry name" value="Dopamine_rcpt"/>
</dbReference>
<evidence type="ECO:0000313" key="21">
    <source>
        <dbReference type="Proteomes" id="UP000515152"/>
    </source>
</evidence>
<comment type="function">
    <text evidence="14">Dopamine receptor whose activity is mediated by G proteins which inhibit adenylyl cyclase. Promotes cell proliferation.</text>
</comment>
<evidence type="ECO:0000256" key="19">
    <source>
        <dbReference type="SAM" id="Phobius"/>
    </source>
</evidence>
<feature type="domain" description="G-protein coupled receptors family 1 profile" evidence="20">
    <location>
        <begin position="50"/>
        <end position="444"/>
    </location>
</feature>
<dbReference type="GO" id="GO:0045744">
    <property type="term" value="P:negative regulation of G protein-coupled receptor signaling pathway"/>
    <property type="evidence" value="ECO:0007669"/>
    <property type="project" value="UniProtKB-ARBA"/>
</dbReference>
<dbReference type="GO" id="GO:0048148">
    <property type="term" value="P:behavioral response to cocaine"/>
    <property type="evidence" value="ECO:0007669"/>
    <property type="project" value="UniProtKB-ARBA"/>
</dbReference>
<keyword evidence="10 17" id="KW-0675">Receptor</keyword>
<accession>A0A6P3VH58</accession>
<evidence type="ECO:0000256" key="12">
    <source>
        <dbReference type="ARBA" id="ARBA00023224"/>
    </source>
</evidence>
<proteinExistence type="inferred from homology"/>
<evidence type="ECO:0000256" key="15">
    <source>
        <dbReference type="ARBA" id="ARBA00029573"/>
    </source>
</evidence>
<comment type="subunit">
    <text evidence="16">Interacts with CLIC6. Interacts with GRK4. Interacts with PALM. Interacts with FLNA (via filamin repeat 21); increases PKA-mediated phosphorylation of FLNA.</text>
</comment>
<dbReference type="GO" id="GO:0014059">
    <property type="term" value="P:regulation of dopamine secretion"/>
    <property type="evidence" value="ECO:0007669"/>
    <property type="project" value="TreeGrafter"/>
</dbReference>
<keyword evidence="9" id="KW-1015">Disulfide bond</keyword>
<dbReference type="GO" id="GO:0004930">
    <property type="term" value="F:G protein-coupled receptor activity"/>
    <property type="evidence" value="ECO:0007669"/>
    <property type="project" value="UniProtKB-KW"/>
</dbReference>
<evidence type="ECO:0000259" key="20">
    <source>
        <dbReference type="PROSITE" id="PS50262"/>
    </source>
</evidence>
<sequence>MEMFNGAEWFWNDSNRSIAENSSAEQLEVDSERNYYAMFYSLLILAIVFGNVLVCLAVVRERSLQTTTNYLVVSLAVADLLVATLVMPWGVYLEVMGGAWVFGRLYCNIFVTLDVMMCTASILNLCAISIDRYTAVVMPVLYNTTHSSRRRVSIMIASVWVLAFAVSCPLLFGFNTTDDPEVCSISNPDFVIYSSVVSFYLPFMVTLLVYIRIYVFLRRRRKRIAFRQASGKVQPGTAPLSAETCLQETMKEKRDLSPIRIKVETSDQPPQARARLLPSFLRPKKPRTAPVENSLLPPVDLQNYCSISHASFARTEQVGPHEGEEEEEEEEEGSTGERTSGGLTLRRSCEVKEISNGRTHTTLRPASGPMTQLSQLRNRNMQARERKATQMLAIVLGVFLICWLPFFVTHILNTHCQTCRIPPELYSAFTWLGYVNSALNPVIYTTFNIEFRRAFIKILTC</sequence>
<comment type="similarity">
    <text evidence="17">Belongs to the G-protein coupled receptor 1 family.</text>
</comment>
<dbReference type="GO" id="GO:0051481">
    <property type="term" value="P:negative regulation of cytosolic calcium ion concentration"/>
    <property type="evidence" value="ECO:0007669"/>
    <property type="project" value="TreeGrafter"/>
</dbReference>
<evidence type="ECO:0000256" key="1">
    <source>
        <dbReference type="ARBA" id="ARBA00004651"/>
    </source>
</evidence>
<dbReference type="KEGG" id="char:105890089"/>
<dbReference type="Pfam" id="PF00001">
    <property type="entry name" value="7tm_1"/>
    <property type="match status" value="1"/>
</dbReference>
<comment type="subcellular location">
    <subcellularLocation>
        <location evidence="1">Cell membrane</location>
        <topology evidence="1">Multi-pass membrane protein</topology>
    </subcellularLocation>
</comment>
<name>A0A6P3VH58_CLUHA</name>
<dbReference type="GeneID" id="105890089"/>
<evidence type="ECO:0000256" key="17">
    <source>
        <dbReference type="RuleBase" id="RU000688"/>
    </source>
</evidence>
<feature type="transmembrane region" description="Helical" evidence="19">
    <location>
        <begin position="152"/>
        <end position="172"/>
    </location>
</feature>
<dbReference type="GO" id="GO:0007195">
    <property type="term" value="P:adenylate cyclase-inhibiting dopamine receptor signaling pathway"/>
    <property type="evidence" value="ECO:0007669"/>
    <property type="project" value="TreeGrafter"/>
</dbReference>
<keyword evidence="11" id="KW-0325">Glycoprotein</keyword>
<dbReference type="PROSITE" id="PS50262">
    <property type="entry name" value="G_PROTEIN_RECEP_F1_2"/>
    <property type="match status" value="1"/>
</dbReference>
<feature type="region of interest" description="Disordered" evidence="18">
    <location>
        <begin position="314"/>
        <end position="346"/>
    </location>
</feature>
<dbReference type="Proteomes" id="UP000515152">
    <property type="component" value="Chromosome 17"/>
</dbReference>
<evidence type="ECO:0000256" key="16">
    <source>
        <dbReference type="ARBA" id="ARBA00046686"/>
    </source>
</evidence>
<feature type="transmembrane region" description="Helical" evidence="19">
    <location>
        <begin position="391"/>
        <end position="412"/>
    </location>
</feature>
<dbReference type="PROSITE" id="PS00237">
    <property type="entry name" value="G_PROTEIN_RECEP_F1_1"/>
    <property type="match status" value="1"/>
</dbReference>
<dbReference type="GO" id="GO:0001591">
    <property type="term" value="F:dopamine neurotransmitter receptor activity, coupled via Gi/Go"/>
    <property type="evidence" value="ECO:0007669"/>
    <property type="project" value="UniProtKB-ARBA"/>
</dbReference>
<dbReference type="PRINTS" id="PR00237">
    <property type="entry name" value="GPCRRHODOPSN"/>
</dbReference>
<keyword evidence="21" id="KW-1185">Reference proteome</keyword>
<evidence type="ECO:0000256" key="9">
    <source>
        <dbReference type="ARBA" id="ARBA00023157"/>
    </source>
</evidence>
<evidence type="ECO:0000256" key="4">
    <source>
        <dbReference type="ARBA" id="ARBA00022692"/>
    </source>
</evidence>
<dbReference type="InterPro" id="IPR000276">
    <property type="entry name" value="GPCR_Rhodpsn"/>
</dbReference>
<feature type="transmembrane region" description="Helical" evidence="19">
    <location>
        <begin position="192"/>
        <end position="217"/>
    </location>
</feature>
<dbReference type="Gene3D" id="1.20.1070.10">
    <property type="entry name" value="Rhodopsin 7-helix transmembrane proteins"/>
    <property type="match status" value="2"/>
</dbReference>
<evidence type="ECO:0000256" key="7">
    <source>
        <dbReference type="ARBA" id="ARBA00023136"/>
    </source>
</evidence>
<dbReference type="OrthoDB" id="10034726at2759"/>
<reference evidence="22" key="1">
    <citation type="submission" date="2025-08" db="UniProtKB">
        <authorList>
            <consortium name="RefSeq"/>
        </authorList>
    </citation>
    <scope>IDENTIFICATION</scope>
</reference>
<evidence type="ECO:0000256" key="3">
    <source>
        <dbReference type="ARBA" id="ARBA00022475"/>
    </source>
</evidence>
<dbReference type="GO" id="GO:0060158">
    <property type="term" value="P:phospholipase C-activating dopamine receptor signaling pathway"/>
    <property type="evidence" value="ECO:0007669"/>
    <property type="project" value="TreeGrafter"/>
</dbReference>
<dbReference type="RefSeq" id="XP_012671515.1">
    <property type="nucleotide sequence ID" value="XM_012816061.3"/>
</dbReference>
<evidence type="ECO:0000256" key="5">
    <source>
        <dbReference type="ARBA" id="ARBA00022989"/>
    </source>
</evidence>
<evidence type="ECO:0000256" key="8">
    <source>
        <dbReference type="ARBA" id="ARBA00023139"/>
    </source>
</evidence>
<organism evidence="21 22">
    <name type="scientific">Clupea harengus</name>
    <name type="common">Atlantic herring</name>
    <dbReference type="NCBI Taxonomy" id="7950"/>
    <lineage>
        <taxon>Eukaryota</taxon>
        <taxon>Metazoa</taxon>
        <taxon>Chordata</taxon>
        <taxon>Craniata</taxon>
        <taxon>Vertebrata</taxon>
        <taxon>Euteleostomi</taxon>
        <taxon>Actinopterygii</taxon>
        <taxon>Neopterygii</taxon>
        <taxon>Teleostei</taxon>
        <taxon>Clupei</taxon>
        <taxon>Clupeiformes</taxon>
        <taxon>Clupeoidei</taxon>
        <taxon>Clupeidae</taxon>
        <taxon>Clupea</taxon>
    </lineage>
</organism>
<keyword evidence="12 17" id="KW-0807">Transducer</keyword>
<dbReference type="PANTHER" id="PTHR24248">
    <property type="entry name" value="ADRENERGIC RECEPTOR-RELATED G-PROTEIN COUPLED RECEPTOR"/>
    <property type="match status" value="1"/>
</dbReference>
<dbReference type="GO" id="GO:0071875">
    <property type="term" value="P:adrenergic receptor signaling pathway"/>
    <property type="evidence" value="ECO:0007669"/>
    <property type="project" value="UniProtKB-ARBA"/>
</dbReference>
<evidence type="ECO:0000313" key="22">
    <source>
        <dbReference type="RefSeq" id="XP_012671515.1"/>
    </source>
</evidence>
<dbReference type="GO" id="GO:0051967">
    <property type="term" value="P:negative regulation of synaptic transmission, glutamatergic"/>
    <property type="evidence" value="ECO:0007669"/>
    <property type="project" value="TreeGrafter"/>
</dbReference>
<gene>
    <name evidence="22" type="primary">drd3</name>
</gene>
<dbReference type="InterPro" id="IPR017452">
    <property type="entry name" value="GPCR_Rhodpsn_7TM"/>
</dbReference>
<evidence type="ECO:0000256" key="6">
    <source>
        <dbReference type="ARBA" id="ARBA00023040"/>
    </source>
</evidence>
<keyword evidence="3" id="KW-1003">Cell membrane</keyword>
<feature type="compositionally biased region" description="Low complexity" evidence="18">
    <location>
        <begin position="336"/>
        <end position="346"/>
    </location>
</feature>
<dbReference type="GO" id="GO:0045202">
    <property type="term" value="C:synapse"/>
    <property type="evidence" value="ECO:0007669"/>
    <property type="project" value="GOC"/>
</dbReference>
<dbReference type="GO" id="GO:0043266">
    <property type="term" value="P:regulation of potassium ion transport"/>
    <property type="evidence" value="ECO:0007669"/>
    <property type="project" value="TreeGrafter"/>
</dbReference>
<dbReference type="CTD" id="1814"/>
<evidence type="ECO:0000256" key="2">
    <source>
        <dbReference type="ARBA" id="ARBA00016167"/>
    </source>
</evidence>
<evidence type="ECO:0000256" key="11">
    <source>
        <dbReference type="ARBA" id="ARBA00023180"/>
    </source>
</evidence>
<keyword evidence="6 17" id="KW-0297">G-protein coupled receptor</keyword>
<protein>
    <recommendedName>
        <fullName evidence="2">D(3) dopamine receptor</fullName>
    </recommendedName>
    <alternativeName>
        <fullName evidence="15">Dopamine D3 receptor</fullName>
    </alternativeName>
</protein>
<keyword evidence="13" id="KW-0449">Lipoprotein</keyword>
<keyword evidence="4 17" id="KW-0812">Transmembrane</keyword>
<dbReference type="SUPFAM" id="SSF81321">
    <property type="entry name" value="Family A G protein-coupled receptor-like"/>
    <property type="match status" value="1"/>
</dbReference>
<dbReference type="GO" id="GO:0005886">
    <property type="term" value="C:plasma membrane"/>
    <property type="evidence" value="ECO:0007669"/>
    <property type="project" value="UniProtKB-SubCell"/>
</dbReference>
<dbReference type="PANTHER" id="PTHR24248:SF154">
    <property type="entry name" value="D(3) DOPAMINE RECEPTOR"/>
    <property type="match status" value="1"/>
</dbReference>
<evidence type="ECO:0000256" key="14">
    <source>
        <dbReference type="ARBA" id="ARBA00025000"/>
    </source>
</evidence>